<keyword evidence="4" id="KW-1185">Reference proteome</keyword>
<accession>A0A8H5F227</accession>
<evidence type="ECO:0000259" key="2">
    <source>
        <dbReference type="PROSITE" id="PS50011"/>
    </source>
</evidence>
<name>A0A8H5F227_9AGAR</name>
<dbReference type="OrthoDB" id="5987198at2759"/>
<comment type="caution">
    <text evidence="3">The sequence shown here is derived from an EMBL/GenBank/DDBJ whole genome shotgun (WGS) entry which is preliminary data.</text>
</comment>
<protein>
    <recommendedName>
        <fullName evidence="2">Protein kinase domain-containing protein</fullName>
    </recommendedName>
</protein>
<feature type="region of interest" description="Disordered" evidence="1">
    <location>
        <begin position="18"/>
        <end position="57"/>
    </location>
</feature>
<proteinExistence type="predicted"/>
<dbReference type="InterPro" id="IPR011009">
    <property type="entry name" value="Kinase-like_dom_sf"/>
</dbReference>
<organism evidence="3 4">
    <name type="scientific">Psilocybe cf. subviscida</name>
    <dbReference type="NCBI Taxonomy" id="2480587"/>
    <lineage>
        <taxon>Eukaryota</taxon>
        <taxon>Fungi</taxon>
        <taxon>Dikarya</taxon>
        <taxon>Basidiomycota</taxon>
        <taxon>Agaricomycotina</taxon>
        <taxon>Agaricomycetes</taxon>
        <taxon>Agaricomycetidae</taxon>
        <taxon>Agaricales</taxon>
        <taxon>Agaricineae</taxon>
        <taxon>Strophariaceae</taxon>
        <taxon>Psilocybe</taxon>
    </lineage>
</organism>
<gene>
    <name evidence="3" type="ORF">D9619_000741</name>
</gene>
<evidence type="ECO:0000313" key="3">
    <source>
        <dbReference type="EMBL" id="KAF5320995.1"/>
    </source>
</evidence>
<feature type="compositionally biased region" description="Polar residues" evidence="1">
    <location>
        <begin position="368"/>
        <end position="380"/>
    </location>
</feature>
<dbReference type="SMART" id="SM00220">
    <property type="entry name" value="S_TKc"/>
    <property type="match status" value="1"/>
</dbReference>
<dbReference type="GO" id="GO:0004672">
    <property type="term" value="F:protein kinase activity"/>
    <property type="evidence" value="ECO:0007669"/>
    <property type="project" value="InterPro"/>
</dbReference>
<dbReference type="SUPFAM" id="SSF56112">
    <property type="entry name" value="Protein kinase-like (PK-like)"/>
    <property type="match status" value="1"/>
</dbReference>
<reference evidence="3 4" key="1">
    <citation type="journal article" date="2020" name="ISME J.">
        <title>Uncovering the hidden diversity of litter-decomposition mechanisms in mushroom-forming fungi.</title>
        <authorList>
            <person name="Floudas D."/>
            <person name="Bentzer J."/>
            <person name="Ahren D."/>
            <person name="Johansson T."/>
            <person name="Persson P."/>
            <person name="Tunlid A."/>
        </authorList>
    </citation>
    <scope>NUCLEOTIDE SEQUENCE [LARGE SCALE GENOMIC DNA]</scope>
    <source>
        <strain evidence="3 4">CBS 101986</strain>
    </source>
</reference>
<feature type="domain" description="Protein kinase" evidence="2">
    <location>
        <begin position="66"/>
        <end position="393"/>
    </location>
</feature>
<evidence type="ECO:0000256" key="1">
    <source>
        <dbReference type="SAM" id="MobiDB-lite"/>
    </source>
</evidence>
<dbReference type="Gene3D" id="3.30.200.20">
    <property type="entry name" value="Phosphorylase Kinase, domain 1"/>
    <property type="match status" value="1"/>
</dbReference>
<dbReference type="GO" id="GO:0005524">
    <property type="term" value="F:ATP binding"/>
    <property type="evidence" value="ECO:0007669"/>
    <property type="project" value="InterPro"/>
</dbReference>
<dbReference type="InterPro" id="IPR000719">
    <property type="entry name" value="Prot_kinase_dom"/>
</dbReference>
<dbReference type="AlphaFoldDB" id="A0A8H5F227"/>
<dbReference type="EMBL" id="JAACJJ010000028">
    <property type="protein sequence ID" value="KAF5320995.1"/>
    <property type="molecule type" value="Genomic_DNA"/>
</dbReference>
<dbReference type="Proteomes" id="UP000567179">
    <property type="component" value="Unassembled WGS sequence"/>
</dbReference>
<feature type="region of interest" description="Disordered" evidence="1">
    <location>
        <begin position="361"/>
        <end position="393"/>
    </location>
</feature>
<sequence length="393" mass="45952">MSNGRLTLRPVVWSEVDSFGHTRRRSPSPDEDVSESSDTPPRKKKKKPIGPPVVTYPPSLTPSERLWRDRYAYFGQLGYQLRPRYRPDWSPNWTGSGRHFQHGEDHIMQIVLDATRAKDGMVVCIKMIQDPRKVQQIRILQWFSTRTETRNHVVTYLDTFPDNYMHNSHYLVTPVLRRFDDPEFGAVSEIVDFITQILEGMAFLHENNIAHHNLTAEHIMMEAKPILPTGWHFVSPFCEPDGINRVKPLARRDHPVRYVFIGFGTCYHIPLNQRNLVHGIGGNDDEVPELRHHRPYDPFKLDIYTLGNKFEGLDFLYDLIGYMRVPEFERRPSAEVILRKWLRVRDQIDLRAMEDTPLQFRDRARQRSPYNSDSATSANSRSHKRDISSILNK</sequence>
<dbReference type="PROSITE" id="PS50011">
    <property type="entry name" value="PROTEIN_KINASE_DOM"/>
    <property type="match status" value="1"/>
</dbReference>
<evidence type="ECO:0000313" key="4">
    <source>
        <dbReference type="Proteomes" id="UP000567179"/>
    </source>
</evidence>
<dbReference type="Gene3D" id="1.10.510.10">
    <property type="entry name" value="Transferase(Phosphotransferase) domain 1"/>
    <property type="match status" value="1"/>
</dbReference>